<evidence type="ECO:0000313" key="2">
    <source>
        <dbReference type="EMBL" id="MBB4224923.1"/>
    </source>
</evidence>
<dbReference type="RefSeq" id="WP_260319470.1">
    <property type="nucleotide sequence ID" value="NZ_JACIFZ010000009.1"/>
</dbReference>
<feature type="region of interest" description="Disordered" evidence="1">
    <location>
        <begin position="39"/>
        <end position="61"/>
    </location>
</feature>
<name>A0A840FSA2_9BURK</name>
<proteinExistence type="predicted"/>
<comment type="caution">
    <text evidence="2">The sequence shown here is derived from an EMBL/GenBank/DDBJ whole genome shotgun (WGS) entry which is preliminary data.</text>
</comment>
<protein>
    <submittedName>
        <fullName evidence="2">Uncharacterized protein</fullName>
    </submittedName>
</protein>
<dbReference type="Proteomes" id="UP000524450">
    <property type="component" value="Unassembled WGS sequence"/>
</dbReference>
<feature type="compositionally biased region" description="Basic and acidic residues" evidence="1">
    <location>
        <begin position="49"/>
        <end position="61"/>
    </location>
</feature>
<reference evidence="2 3" key="1">
    <citation type="submission" date="2020-08" db="EMBL/GenBank/DDBJ databases">
        <title>Genomic Encyclopedia of Type Strains, Phase IV (KMG-V): Genome sequencing to study the core and pangenomes of soil and plant-associated prokaryotes.</title>
        <authorList>
            <person name="Whitman W."/>
        </authorList>
    </citation>
    <scope>NUCLEOTIDE SEQUENCE [LARGE SCALE GENOMIC DNA]</scope>
    <source>
        <strain evidence="2 3">34/80</strain>
    </source>
</reference>
<accession>A0A840FSA2</accession>
<evidence type="ECO:0000256" key="1">
    <source>
        <dbReference type="SAM" id="MobiDB-lite"/>
    </source>
</evidence>
<gene>
    <name evidence="2" type="ORF">GGD71_005732</name>
</gene>
<evidence type="ECO:0000313" key="3">
    <source>
        <dbReference type="Proteomes" id="UP000524450"/>
    </source>
</evidence>
<dbReference type="EMBL" id="JACIFZ010000009">
    <property type="protein sequence ID" value="MBB4224923.1"/>
    <property type="molecule type" value="Genomic_DNA"/>
</dbReference>
<organism evidence="2 3">
    <name type="scientific">Variovorax guangxiensis</name>
    <dbReference type="NCBI Taxonomy" id="1775474"/>
    <lineage>
        <taxon>Bacteria</taxon>
        <taxon>Pseudomonadati</taxon>
        <taxon>Pseudomonadota</taxon>
        <taxon>Betaproteobacteria</taxon>
        <taxon>Burkholderiales</taxon>
        <taxon>Comamonadaceae</taxon>
        <taxon>Variovorax</taxon>
    </lineage>
</organism>
<dbReference type="AlphaFoldDB" id="A0A840FSA2"/>
<sequence length="61" mass="7014">MLLAIEKKVLAESERFTFQDLRAYYATLHKQLHSELPDLHTNPATTAKVYDRNREVKGSAP</sequence>